<gene>
    <name evidence="2" type="ORF">TWF694_009367</name>
</gene>
<dbReference type="Proteomes" id="UP001365542">
    <property type="component" value="Unassembled WGS sequence"/>
</dbReference>
<feature type="chain" id="PRO_5043575391" evidence="1">
    <location>
        <begin position="20"/>
        <end position="162"/>
    </location>
</feature>
<evidence type="ECO:0000313" key="3">
    <source>
        <dbReference type="Proteomes" id="UP001365542"/>
    </source>
</evidence>
<reference evidence="2 3" key="1">
    <citation type="submission" date="2019-10" db="EMBL/GenBank/DDBJ databases">
        <authorList>
            <person name="Palmer J.M."/>
        </authorList>
    </citation>
    <scope>NUCLEOTIDE SEQUENCE [LARGE SCALE GENOMIC DNA]</scope>
    <source>
        <strain evidence="2 3">TWF694</strain>
    </source>
</reference>
<name>A0AAV9XG77_9PEZI</name>
<protein>
    <submittedName>
        <fullName evidence="2">Uncharacterized protein</fullName>
    </submittedName>
</protein>
<sequence length="162" mass="17740">MHWLRNPLSLSLLLPVIAAGAIFQESPRNALSKRDYCYMDCYYDYTCNAGYYCCGNGLTATCVSAAVGETGCCDQVADAYQVQWCSAGLTCRADNLGENSCVDSSNSPVASPQAGAPTVVQSKIQQPRHHPAPVRHRRLTAPKNREPAYLYRSDLRILFPSS</sequence>
<dbReference type="EMBL" id="JAVHJO010000005">
    <property type="protein sequence ID" value="KAK6540576.1"/>
    <property type="molecule type" value="Genomic_DNA"/>
</dbReference>
<dbReference type="AlphaFoldDB" id="A0AAV9XG77"/>
<feature type="signal peptide" evidence="1">
    <location>
        <begin position="1"/>
        <end position="19"/>
    </location>
</feature>
<comment type="caution">
    <text evidence="2">The sequence shown here is derived from an EMBL/GenBank/DDBJ whole genome shotgun (WGS) entry which is preliminary data.</text>
</comment>
<organism evidence="2 3">
    <name type="scientific">Orbilia ellipsospora</name>
    <dbReference type="NCBI Taxonomy" id="2528407"/>
    <lineage>
        <taxon>Eukaryota</taxon>
        <taxon>Fungi</taxon>
        <taxon>Dikarya</taxon>
        <taxon>Ascomycota</taxon>
        <taxon>Pezizomycotina</taxon>
        <taxon>Orbiliomycetes</taxon>
        <taxon>Orbiliales</taxon>
        <taxon>Orbiliaceae</taxon>
        <taxon>Orbilia</taxon>
    </lineage>
</organism>
<keyword evidence="1" id="KW-0732">Signal</keyword>
<proteinExistence type="predicted"/>
<evidence type="ECO:0000256" key="1">
    <source>
        <dbReference type="SAM" id="SignalP"/>
    </source>
</evidence>
<evidence type="ECO:0000313" key="2">
    <source>
        <dbReference type="EMBL" id="KAK6540576.1"/>
    </source>
</evidence>
<keyword evidence="3" id="KW-1185">Reference proteome</keyword>
<accession>A0AAV9XG77</accession>